<name>A0ABP0VU01_9BRYO</name>
<proteinExistence type="predicted"/>
<organism evidence="2 3">
    <name type="scientific">Sphagnum jensenii</name>
    <dbReference type="NCBI Taxonomy" id="128206"/>
    <lineage>
        <taxon>Eukaryota</taxon>
        <taxon>Viridiplantae</taxon>
        <taxon>Streptophyta</taxon>
        <taxon>Embryophyta</taxon>
        <taxon>Bryophyta</taxon>
        <taxon>Sphagnophytina</taxon>
        <taxon>Sphagnopsida</taxon>
        <taxon>Sphagnales</taxon>
        <taxon>Sphagnaceae</taxon>
        <taxon>Sphagnum</taxon>
    </lineage>
</organism>
<protein>
    <submittedName>
        <fullName evidence="2">Uncharacterized protein</fullName>
    </submittedName>
</protein>
<accession>A0ABP0VU01</accession>
<feature type="region of interest" description="Disordered" evidence="1">
    <location>
        <begin position="1"/>
        <end position="22"/>
    </location>
</feature>
<evidence type="ECO:0000313" key="3">
    <source>
        <dbReference type="Proteomes" id="UP001497444"/>
    </source>
</evidence>
<sequence length="77" mass="7965">MENPAMENPQRKQEGRKEWTPRGVAAAMAGASVGAKCSTLPYTFLSGLAGNSDPWLGSIAAVGPGSFSFVKPGKALL</sequence>
<evidence type="ECO:0000256" key="1">
    <source>
        <dbReference type="SAM" id="MobiDB-lite"/>
    </source>
</evidence>
<dbReference type="EMBL" id="OZ020106">
    <property type="protein sequence ID" value="CAK9257789.1"/>
    <property type="molecule type" value="Genomic_DNA"/>
</dbReference>
<gene>
    <name evidence="2" type="ORF">CSSPJE1EN1_LOCUS3267</name>
</gene>
<dbReference type="Proteomes" id="UP001497444">
    <property type="component" value="Chromosome 11"/>
</dbReference>
<keyword evidence="3" id="KW-1185">Reference proteome</keyword>
<feature type="compositionally biased region" description="Basic and acidic residues" evidence="1">
    <location>
        <begin position="9"/>
        <end position="20"/>
    </location>
</feature>
<reference evidence="2" key="1">
    <citation type="submission" date="2024-02" db="EMBL/GenBank/DDBJ databases">
        <authorList>
            <consortium name="ELIXIR-Norway"/>
            <consortium name="Elixir Norway"/>
        </authorList>
    </citation>
    <scope>NUCLEOTIDE SEQUENCE</scope>
</reference>
<evidence type="ECO:0000313" key="2">
    <source>
        <dbReference type="EMBL" id="CAK9257789.1"/>
    </source>
</evidence>